<evidence type="ECO:0000259" key="3">
    <source>
        <dbReference type="Pfam" id="PF13239"/>
    </source>
</evidence>
<dbReference type="Proteomes" id="UP000184172">
    <property type="component" value="Unassembled WGS sequence"/>
</dbReference>
<organism evidence="4 5">
    <name type="scientific">Aequorivita viscosa</name>
    <dbReference type="NCBI Taxonomy" id="797419"/>
    <lineage>
        <taxon>Bacteria</taxon>
        <taxon>Pseudomonadati</taxon>
        <taxon>Bacteroidota</taxon>
        <taxon>Flavobacteriia</taxon>
        <taxon>Flavobacteriales</taxon>
        <taxon>Flavobacteriaceae</taxon>
        <taxon>Aequorivita</taxon>
    </lineage>
</organism>
<dbReference type="GO" id="GO:0016020">
    <property type="term" value="C:membrane"/>
    <property type="evidence" value="ECO:0007669"/>
    <property type="project" value="InterPro"/>
</dbReference>
<dbReference type="PANTHER" id="PTHR34220">
    <property type="entry name" value="SENSOR HISTIDINE KINASE YPDA"/>
    <property type="match status" value="1"/>
</dbReference>
<proteinExistence type="predicted"/>
<keyword evidence="4" id="KW-0418">Kinase</keyword>
<evidence type="ECO:0000313" key="5">
    <source>
        <dbReference type="Proteomes" id="UP000184172"/>
    </source>
</evidence>
<feature type="transmembrane region" description="Helical" evidence="1">
    <location>
        <begin position="77"/>
        <end position="98"/>
    </location>
</feature>
<dbReference type="GO" id="GO:0000155">
    <property type="term" value="F:phosphorelay sensor kinase activity"/>
    <property type="evidence" value="ECO:0007669"/>
    <property type="project" value="InterPro"/>
</dbReference>
<keyword evidence="5" id="KW-1185">Reference proteome</keyword>
<dbReference type="InterPro" id="IPR036890">
    <property type="entry name" value="HATPase_C_sf"/>
</dbReference>
<sequence length="442" mass="51228">MDLIKHIIKAFFVGVLVFVILTIVQYVNGYVFSSIREATIWFAYNQLYAVTLYMVNAYYFHFLLSRFSDEVFKSKNLLKGAFGGVFLTVLTLFLIRVFTETLIGGRSFVDFISNEHLGNYYISFIISIVVTAIFYTVYYYKNKQETKVTQQKIIAGTASAQFDALKNQLDPHFLFNSLNVLTSLIEENPEAATRFTTALSKVYRYVLEQKSKELVTLEEEMKFAQLYMSLLSVRFEDSIVFSAPEQLKNPLGKVVPLSLQLLLENAVKHNRVSSSKKLYITISETDDMLIITNNLQPKRALRESTGVGLKNIRDRYGLLTDRSVCIDENRKEFSVAIPILTENIKIMNTQETYISEKRYKQAKKRVEEIKVFYVHFVIYLLFIPIFIYLNIISNAGFPWALFPIFGWGFGVVSHAAETFNYNPFFGKNWEERKIRELMDKED</sequence>
<dbReference type="Gene3D" id="3.30.565.10">
    <property type="entry name" value="Histidine kinase-like ATPase, C-terminal domain"/>
    <property type="match status" value="1"/>
</dbReference>
<dbReference type="PANTHER" id="PTHR34220:SF7">
    <property type="entry name" value="SENSOR HISTIDINE KINASE YPDA"/>
    <property type="match status" value="1"/>
</dbReference>
<keyword evidence="1" id="KW-0472">Membrane</keyword>
<dbReference type="RefSeq" id="WP_073214312.1">
    <property type="nucleotide sequence ID" value="NZ_FNNS01000004.1"/>
</dbReference>
<evidence type="ECO:0000256" key="1">
    <source>
        <dbReference type="SAM" id="Phobius"/>
    </source>
</evidence>
<feature type="transmembrane region" description="Helical" evidence="1">
    <location>
        <begin position="47"/>
        <end position="65"/>
    </location>
</feature>
<accession>A0A1M6B1U2</accession>
<feature type="transmembrane region" description="Helical" evidence="1">
    <location>
        <begin position="7"/>
        <end position="27"/>
    </location>
</feature>
<feature type="domain" description="2TM" evidence="3">
    <location>
        <begin position="360"/>
        <end position="439"/>
    </location>
</feature>
<gene>
    <name evidence="4" type="ORF">SAMN04487908_10281</name>
</gene>
<dbReference type="EMBL" id="FQYV01000002">
    <property type="protein sequence ID" value="SHI42702.1"/>
    <property type="molecule type" value="Genomic_DNA"/>
</dbReference>
<keyword evidence="1" id="KW-0812">Transmembrane</keyword>
<evidence type="ECO:0000313" key="4">
    <source>
        <dbReference type="EMBL" id="SHI42702.1"/>
    </source>
</evidence>
<keyword evidence="1" id="KW-1133">Transmembrane helix</keyword>
<dbReference type="Pfam" id="PF13239">
    <property type="entry name" value="2TM"/>
    <property type="match status" value="1"/>
</dbReference>
<dbReference type="Pfam" id="PF06580">
    <property type="entry name" value="His_kinase"/>
    <property type="match status" value="1"/>
</dbReference>
<keyword evidence="4" id="KW-0808">Transferase</keyword>
<feature type="transmembrane region" description="Helical" evidence="1">
    <location>
        <begin position="397"/>
        <end position="416"/>
    </location>
</feature>
<dbReference type="STRING" id="797419.SAMN05216556_10484"/>
<dbReference type="AlphaFoldDB" id="A0A1M6B1U2"/>
<dbReference type="InterPro" id="IPR010559">
    <property type="entry name" value="Sig_transdc_His_kin_internal"/>
</dbReference>
<dbReference type="InterPro" id="IPR025698">
    <property type="entry name" value="2TM_dom"/>
</dbReference>
<feature type="domain" description="Signal transduction histidine kinase internal region" evidence="2">
    <location>
        <begin position="160"/>
        <end position="238"/>
    </location>
</feature>
<feature type="transmembrane region" description="Helical" evidence="1">
    <location>
        <begin position="118"/>
        <end position="140"/>
    </location>
</feature>
<protein>
    <submittedName>
        <fullName evidence="4">Sensor histidine kinase, LytS/YehU family</fullName>
    </submittedName>
</protein>
<reference evidence="5" key="1">
    <citation type="submission" date="2016-11" db="EMBL/GenBank/DDBJ databases">
        <authorList>
            <person name="Varghese N."/>
            <person name="Submissions S."/>
        </authorList>
    </citation>
    <scope>NUCLEOTIDE SEQUENCE [LARGE SCALE GENOMIC DNA]</scope>
    <source>
        <strain evidence="5">DSM 26349</strain>
    </source>
</reference>
<evidence type="ECO:0000259" key="2">
    <source>
        <dbReference type="Pfam" id="PF06580"/>
    </source>
</evidence>
<feature type="transmembrane region" description="Helical" evidence="1">
    <location>
        <begin position="371"/>
        <end position="391"/>
    </location>
</feature>
<dbReference type="InterPro" id="IPR050640">
    <property type="entry name" value="Bact_2-comp_sensor_kinase"/>
</dbReference>
<name>A0A1M6B1U2_9FLAO</name>